<dbReference type="RefSeq" id="WP_200274398.1">
    <property type="nucleotide sequence ID" value="NZ_JAENIJ010000138.1"/>
</dbReference>
<feature type="region of interest" description="Disordered" evidence="1">
    <location>
        <begin position="35"/>
        <end position="102"/>
    </location>
</feature>
<sequence>EVERERSRNSKKAKERQIWAYRELVSRLFPALFPNDSGDIPEILPPSSRKPPGGFPENSRPIPGDIPETRNQKDREREIAQAQEPNATLPRSNRRPTLAQAKSAAATIGVTAELADEWWHAREATDWIKGTGGGGNIHVGSNWQADLKTYASRMAGTANPKPKAQSTELLDWEK</sequence>
<keyword evidence="3" id="KW-1185">Reference proteome</keyword>
<protein>
    <submittedName>
        <fullName evidence="2">Uncharacterized protein</fullName>
    </submittedName>
</protein>
<evidence type="ECO:0000313" key="2">
    <source>
        <dbReference type="EMBL" id="MBK1884842.1"/>
    </source>
</evidence>
<name>A0A934VWQ0_9BACT</name>
<evidence type="ECO:0000256" key="1">
    <source>
        <dbReference type="SAM" id="MobiDB-lite"/>
    </source>
</evidence>
<accession>A0A934VWQ0</accession>
<comment type="caution">
    <text evidence="2">The sequence shown here is derived from an EMBL/GenBank/DDBJ whole genome shotgun (WGS) entry which is preliminary data.</text>
</comment>
<feature type="non-terminal residue" evidence="2">
    <location>
        <position position="1"/>
    </location>
</feature>
<proteinExistence type="predicted"/>
<reference evidence="2" key="1">
    <citation type="submission" date="2021-01" db="EMBL/GenBank/DDBJ databases">
        <title>Modified the classification status of verrucomicrobia.</title>
        <authorList>
            <person name="Feng X."/>
        </authorList>
    </citation>
    <scope>NUCLEOTIDE SEQUENCE</scope>
    <source>
        <strain evidence="2">KCTC 22041</strain>
    </source>
</reference>
<feature type="compositionally biased region" description="Basic and acidic residues" evidence="1">
    <location>
        <begin position="67"/>
        <end position="79"/>
    </location>
</feature>
<dbReference type="Proteomes" id="UP000603141">
    <property type="component" value="Unassembled WGS sequence"/>
</dbReference>
<evidence type="ECO:0000313" key="3">
    <source>
        <dbReference type="Proteomes" id="UP000603141"/>
    </source>
</evidence>
<dbReference type="AlphaFoldDB" id="A0A934VWQ0"/>
<gene>
    <name evidence="2" type="ORF">JIN85_20700</name>
</gene>
<feature type="region of interest" description="Disordered" evidence="1">
    <location>
        <begin position="154"/>
        <end position="174"/>
    </location>
</feature>
<dbReference type="EMBL" id="JAENIJ010000138">
    <property type="protein sequence ID" value="MBK1884842.1"/>
    <property type="molecule type" value="Genomic_DNA"/>
</dbReference>
<organism evidence="2 3">
    <name type="scientific">Luteolibacter pohnpeiensis</name>
    <dbReference type="NCBI Taxonomy" id="454153"/>
    <lineage>
        <taxon>Bacteria</taxon>
        <taxon>Pseudomonadati</taxon>
        <taxon>Verrucomicrobiota</taxon>
        <taxon>Verrucomicrobiia</taxon>
        <taxon>Verrucomicrobiales</taxon>
        <taxon>Verrucomicrobiaceae</taxon>
        <taxon>Luteolibacter</taxon>
    </lineage>
</organism>